<reference evidence="6" key="1">
    <citation type="journal article" date="2020" name="mSystems">
        <title>Genome- and Community-Level Interaction Insights into Carbon Utilization and Element Cycling Functions of Hydrothermarchaeota in Hydrothermal Sediment.</title>
        <authorList>
            <person name="Zhou Z."/>
            <person name="Liu Y."/>
            <person name="Xu W."/>
            <person name="Pan J."/>
            <person name="Luo Z.H."/>
            <person name="Li M."/>
        </authorList>
    </citation>
    <scope>NUCLEOTIDE SEQUENCE [LARGE SCALE GENOMIC DNA]</scope>
    <source>
        <strain evidence="6">HyVt-456</strain>
    </source>
</reference>
<proteinExistence type="inferred from homology"/>
<evidence type="ECO:0000313" key="6">
    <source>
        <dbReference type="EMBL" id="HED11029.1"/>
    </source>
</evidence>
<keyword evidence="2 5" id="KW-0678">Repressor</keyword>
<dbReference type="FunFam" id="2.60.40.4380:FF:000002">
    <property type="entry name" value="Translational regulator CsrA"/>
    <property type="match status" value="1"/>
</dbReference>
<dbReference type="EMBL" id="DRLD01000273">
    <property type="protein sequence ID" value="HED11029.1"/>
    <property type="molecule type" value="Genomic_DNA"/>
</dbReference>
<name>A0A7V1LN08_CALAY</name>
<dbReference type="Pfam" id="PF02599">
    <property type="entry name" value="CsrA"/>
    <property type="match status" value="1"/>
</dbReference>
<keyword evidence="5" id="KW-1005">Bacterial flagellum biogenesis</keyword>
<keyword evidence="3 5" id="KW-0810">Translation regulation</keyword>
<dbReference type="PANTHER" id="PTHR34984:SF1">
    <property type="entry name" value="CARBON STORAGE REGULATOR"/>
    <property type="match status" value="1"/>
</dbReference>
<comment type="similarity">
    <text evidence="5">Belongs to the CsrA/RsmA family.</text>
</comment>
<dbReference type="PANTHER" id="PTHR34984">
    <property type="entry name" value="CARBON STORAGE REGULATOR"/>
    <property type="match status" value="1"/>
</dbReference>
<evidence type="ECO:0000256" key="3">
    <source>
        <dbReference type="ARBA" id="ARBA00022845"/>
    </source>
</evidence>
<dbReference type="Proteomes" id="UP000886005">
    <property type="component" value="Unassembled WGS sequence"/>
</dbReference>
<dbReference type="GO" id="GO:0005829">
    <property type="term" value="C:cytosol"/>
    <property type="evidence" value="ECO:0007669"/>
    <property type="project" value="TreeGrafter"/>
</dbReference>
<dbReference type="GO" id="GO:0006109">
    <property type="term" value="P:regulation of carbohydrate metabolic process"/>
    <property type="evidence" value="ECO:0007669"/>
    <property type="project" value="InterPro"/>
</dbReference>
<evidence type="ECO:0000256" key="4">
    <source>
        <dbReference type="ARBA" id="ARBA00022884"/>
    </source>
</evidence>
<evidence type="ECO:0000256" key="2">
    <source>
        <dbReference type="ARBA" id="ARBA00022491"/>
    </source>
</evidence>
<dbReference type="InterPro" id="IPR036107">
    <property type="entry name" value="CsrA_sf"/>
</dbReference>
<gene>
    <name evidence="5 6" type="primary">csrA</name>
    <name evidence="6" type="ORF">ENJ10_10100</name>
</gene>
<dbReference type="GO" id="GO:0006402">
    <property type="term" value="P:mRNA catabolic process"/>
    <property type="evidence" value="ECO:0007669"/>
    <property type="project" value="InterPro"/>
</dbReference>
<dbReference type="GO" id="GO:0044781">
    <property type="term" value="P:bacterial-type flagellum organization"/>
    <property type="evidence" value="ECO:0007669"/>
    <property type="project" value="UniProtKB-KW"/>
</dbReference>
<dbReference type="HAMAP" id="MF_00167">
    <property type="entry name" value="CsrA"/>
    <property type="match status" value="1"/>
</dbReference>
<comment type="caution">
    <text evidence="6">The sequence shown here is derived from an EMBL/GenBank/DDBJ whole genome shotgun (WGS) entry which is preliminary data.</text>
</comment>
<keyword evidence="1 5" id="KW-0963">Cytoplasm</keyword>
<dbReference type="Gene3D" id="2.60.40.4380">
    <property type="entry name" value="Translational regulator CsrA"/>
    <property type="match status" value="1"/>
</dbReference>
<dbReference type="NCBIfam" id="NF002469">
    <property type="entry name" value="PRK01712.1"/>
    <property type="match status" value="1"/>
</dbReference>
<dbReference type="NCBIfam" id="TIGR00202">
    <property type="entry name" value="csrA"/>
    <property type="match status" value="1"/>
</dbReference>
<dbReference type="SUPFAM" id="SSF117130">
    <property type="entry name" value="CsrA-like"/>
    <property type="match status" value="1"/>
</dbReference>
<dbReference type="AlphaFoldDB" id="A0A7V1LN08"/>
<protein>
    <recommendedName>
        <fullName evidence="5">Translational regulator CsrA</fullName>
    </recommendedName>
</protein>
<dbReference type="GO" id="GO:0048027">
    <property type="term" value="F:mRNA 5'-UTR binding"/>
    <property type="evidence" value="ECO:0007669"/>
    <property type="project" value="UniProtKB-UniRule"/>
</dbReference>
<dbReference type="GO" id="GO:0045947">
    <property type="term" value="P:negative regulation of translational initiation"/>
    <property type="evidence" value="ECO:0007669"/>
    <property type="project" value="UniProtKB-UniRule"/>
</dbReference>
<comment type="function">
    <text evidence="5">A translational regulator that binds mRNA to regulate translation initiation and/or mRNA stability. Usually binds in the 5'-UTR at or near the Shine-Dalgarno sequence preventing ribosome-binding, thus repressing translation. Its main target seems to be the major flagellin gene, while its function is anatagonized by FliW.</text>
</comment>
<dbReference type="InterPro" id="IPR003751">
    <property type="entry name" value="CsrA"/>
</dbReference>
<organism evidence="6">
    <name type="scientific">Caldithrix abyssi</name>
    <dbReference type="NCBI Taxonomy" id="187145"/>
    <lineage>
        <taxon>Bacteria</taxon>
        <taxon>Pseudomonadati</taxon>
        <taxon>Calditrichota</taxon>
        <taxon>Calditrichia</taxon>
        <taxon>Calditrichales</taxon>
        <taxon>Calditrichaceae</taxon>
        <taxon>Caldithrix</taxon>
    </lineage>
</organism>
<comment type="subcellular location">
    <subcellularLocation>
        <location evidence="5">Cytoplasm</location>
    </subcellularLocation>
</comment>
<keyword evidence="4 5" id="KW-0694">RNA-binding</keyword>
<evidence type="ECO:0000256" key="5">
    <source>
        <dbReference type="HAMAP-Rule" id="MF_00167"/>
    </source>
</evidence>
<dbReference type="GO" id="GO:1902208">
    <property type="term" value="P:regulation of bacterial-type flagellum assembly"/>
    <property type="evidence" value="ECO:0007669"/>
    <property type="project" value="UniProtKB-UniRule"/>
</dbReference>
<sequence length="68" mass="7744">MLVLTRRLGESITIGDEIKIIIVDIDGNQVKLGIEAPREVEIYREELYEKIKGISFDEQKKASKPAKD</sequence>
<evidence type="ECO:0000256" key="1">
    <source>
        <dbReference type="ARBA" id="ARBA00022490"/>
    </source>
</evidence>
<comment type="subunit">
    <text evidence="5">Homodimer; the beta-strands of each monomer intercalate to form a hydrophobic core, while the alpha-helices form wings that extend away from the core.</text>
</comment>
<accession>A0A7V1LN08</accession>